<accession>A0A8C3HK25</accession>
<dbReference type="AlphaFoldDB" id="A0A8C3HK25"/>
<dbReference type="Ensembl" id="ENSCPBT00000022682.1">
    <property type="protein sequence ID" value="ENSCPBP00000019254.1"/>
    <property type="gene ID" value="ENSCPBG00000013938.1"/>
</dbReference>
<keyword evidence="3" id="KW-1185">Reference proteome</keyword>
<name>A0A8C3HK25_CHRPI</name>
<proteinExistence type="inferred from homology"/>
<reference evidence="2" key="1">
    <citation type="submission" date="2025-08" db="UniProtKB">
        <authorList>
            <consortium name="Ensembl"/>
        </authorList>
    </citation>
    <scope>IDENTIFICATION</scope>
</reference>
<organism evidence="2 3">
    <name type="scientific">Chrysemys picta bellii</name>
    <name type="common">Western painted turtle</name>
    <name type="synonym">Emys bellii</name>
    <dbReference type="NCBI Taxonomy" id="8478"/>
    <lineage>
        <taxon>Eukaryota</taxon>
        <taxon>Metazoa</taxon>
        <taxon>Chordata</taxon>
        <taxon>Craniata</taxon>
        <taxon>Vertebrata</taxon>
        <taxon>Euteleostomi</taxon>
        <taxon>Archelosauria</taxon>
        <taxon>Testudinata</taxon>
        <taxon>Testudines</taxon>
        <taxon>Cryptodira</taxon>
        <taxon>Durocryptodira</taxon>
        <taxon>Testudinoidea</taxon>
        <taxon>Emydidae</taxon>
        <taxon>Chrysemys</taxon>
    </lineage>
</organism>
<dbReference type="PANTHER" id="PTHR18444">
    <property type="entry name" value="UPF0538 FAMILY MEMBER"/>
    <property type="match status" value="1"/>
</dbReference>
<dbReference type="GeneTree" id="ENSGT00390000015352"/>
<protein>
    <submittedName>
        <fullName evidence="2">Chromosome 2 open reading frame 76</fullName>
    </submittedName>
</protein>
<reference evidence="2" key="2">
    <citation type="submission" date="2025-09" db="UniProtKB">
        <authorList>
            <consortium name="Ensembl"/>
        </authorList>
    </citation>
    <scope>IDENTIFICATION</scope>
</reference>
<dbReference type="PANTHER" id="PTHR18444:SF9">
    <property type="entry name" value="UPF0538 PROTEIN C2ORF76"/>
    <property type="match status" value="1"/>
</dbReference>
<dbReference type="InterPro" id="IPR018794">
    <property type="entry name" value="UPF0538"/>
</dbReference>
<evidence type="ECO:0000313" key="2">
    <source>
        <dbReference type="Ensembl" id="ENSCPBP00000019254.1"/>
    </source>
</evidence>
<dbReference type="Pfam" id="PF10209">
    <property type="entry name" value="DUF2340"/>
    <property type="match status" value="1"/>
</dbReference>
<gene>
    <name evidence="2" type="primary">C2orf76</name>
</gene>
<dbReference type="Proteomes" id="UP000694380">
    <property type="component" value="Unplaced"/>
</dbReference>
<evidence type="ECO:0000313" key="3">
    <source>
        <dbReference type="Proteomes" id="UP000694380"/>
    </source>
</evidence>
<comment type="similarity">
    <text evidence="1">Belongs to the UPF0538 family.</text>
</comment>
<evidence type="ECO:0000256" key="1">
    <source>
        <dbReference type="ARBA" id="ARBA00007176"/>
    </source>
</evidence>
<sequence length="183" mass="20628">MFKRCLQLIHMSSENSTITVRLVRSFEHRNFRPVVYHGVNLDQTVKQFITFVKNDVSLRTGLPPPFKKYKYASAWAVTSAAEGKRPAQRFGLRLPTTTWKPEYTRRVANERAKSPLPRIPTVRPAAGARSGLLSIFRRPRSGFAMSPPGIPLGKSTKDKFTGNSIFKTVSPCLNLRAIETNPQ</sequence>